<sequence>MTALETVRLYYQCFNQRNWKGMLTLLDPEVRHEANQGDVRIGADKFTEFLQKMDESYEEHLTDMVLFSEPSGKRVAAEFVVNGVYKKGEPGMPEAHGQPYVLPAGAFLEVKEGRISRVTTYYNLPLWIDLVSKTK</sequence>
<feature type="domain" description="SnoaL-like" evidence="1">
    <location>
        <begin position="7"/>
        <end position="117"/>
    </location>
</feature>
<dbReference type="InterPro" id="IPR032710">
    <property type="entry name" value="NTF2-like_dom_sf"/>
</dbReference>
<comment type="caution">
    <text evidence="2">The sequence shown here is derived from an EMBL/GenBank/DDBJ whole genome shotgun (WGS) entry which is preliminary data.</text>
</comment>
<dbReference type="AlphaFoldDB" id="A0A5R9KPX3"/>
<dbReference type="RefSeq" id="WP_138368328.1">
    <property type="nucleotide sequence ID" value="NZ_VCEJ01000008.1"/>
</dbReference>
<dbReference type="InterPro" id="IPR037401">
    <property type="entry name" value="SnoaL-like"/>
</dbReference>
<keyword evidence="3" id="KW-1185">Reference proteome</keyword>
<proteinExistence type="predicted"/>
<dbReference type="Proteomes" id="UP000306402">
    <property type="component" value="Unassembled WGS sequence"/>
</dbReference>
<protein>
    <submittedName>
        <fullName evidence="2">Isopropylmalate/homocitrate/citramalate synthase</fullName>
    </submittedName>
</protein>
<evidence type="ECO:0000259" key="1">
    <source>
        <dbReference type="Pfam" id="PF12680"/>
    </source>
</evidence>
<organism evidence="2 3">
    <name type="scientific">Dyadobacter luticola</name>
    <dbReference type="NCBI Taxonomy" id="1979387"/>
    <lineage>
        <taxon>Bacteria</taxon>
        <taxon>Pseudomonadati</taxon>
        <taxon>Bacteroidota</taxon>
        <taxon>Cytophagia</taxon>
        <taxon>Cytophagales</taxon>
        <taxon>Spirosomataceae</taxon>
        <taxon>Dyadobacter</taxon>
    </lineage>
</organism>
<evidence type="ECO:0000313" key="2">
    <source>
        <dbReference type="EMBL" id="TLU98230.1"/>
    </source>
</evidence>
<evidence type="ECO:0000313" key="3">
    <source>
        <dbReference type="Proteomes" id="UP000306402"/>
    </source>
</evidence>
<name>A0A5R9KPX3_9BACT</name>
<gene>
    <name evidence="2" type="ORF">FEN17_26005</name>
</gene>
<dbReference type="Pfam" id="PF12680">
    <property type="entry name" value="SnoaL_2"/>
    <property type="match status" value="1"/>
</dbReference>
<dbReference type="SUPFAM" id="SSF54427">
    <property type="entry name" value="NTF2-like"/>
    <property type="match status" value="1"/>
</dbReference>
<reference evidence="2 3" key="1">
    <citation type="submission" date="2019-05" db="EMBL/GenBank/DDBJ databases">
        <authorList>
            <person name="Qu J.-H."/>
        </authorList>
    </citation>
    <scope>NUCLEOTIDE SEQUENCE [LARGE SCALE GENOMIC DNA]</scope>
    <source>
        <strain evidence="2 3">T17</strain>
    </source>
</reference>
<dbReference type="OrthoDB" id="582835at2"/>
<accession>A0A5R9KPX3</accession>
<dbReference type="EMBL" id="VCEJ01000008">
    <property type="protein sequence ID" value="TLU98230.1"/>
    <property type="molecule type" value="Genomic_DNA"/>
</dbReference>
<dbReference type="Gene3D" id="3.10.450.50">
    <property type="match status" value="1"/>
</dbReference>